<protein>
    <submittedName>
        <fullName evidence="2">Major Facilitator Superfamily protein</fullName>
    </submittedName>
</protein>
<feature type="transmembrane region" description="Helical" evidence="1">
    <location>
        <begin position="299"/>
        <end position="319"/>
    </location>
</feature>
<dbReference type="Pfam" id="PF07690">
    <property type="entry name" value="MFS_1"/>
    <property type="match status" value="1"/>
</dbReference>
<dbReference type="EMBL" id="LKST01000004">
    <property type="protein sequence ID" value="KQB83122.1"/>
    <property type="molecule type" value="Genomic_DNA"/>
</dbReference>
<accession>A0A0N8VZ76</accession>
<keyword evidence="1" id="KW-1133">Transmembrane helix</keyword>
<dbReference type="Gene3D" id="1.20.1250.20">
    <property type="entry name" value="MFS general substrate transporter like domains"/>
    <property type="match status" value="2"/>
</dbReference>
<dbReference type="PATRIC" id="fig|1544416.3.peg.2089"/>
<comment type="caution">
    <text evidence="2">The sequence shown here is derived from an EMBL/GenBank/DDBJ whole genome shotgun (WGS) entry which is preliminary data.</text>
</comment>
<keyword evidence="1" id="KW-0472">Membrane</keyword>
<gene>
    <name evidence="2" type="ORF">Cocul_02094</name>
</gene>
<name>A0A0N8VZ76_9CORY</name>
<dbReference type="PANTHER" id="PTHR23534">
    <property type="entry name" value="MFS PERMEASE"/>
    <property type="match status" value="1"/>
</dbReference>
<feature type="transmembrane region" description="Helical" evidence="1">
    <location>
        <begin position="273"/>
        <end position="293"/>
    </location>
</feature>
<evidence type="ECO:0000313" key="3">
    <source>
        <dbReference type="Proteomes" id="UP000050517"/>
    </source>
</evidence>
<dbReference type="InterPro" id="IPR011701">
    <property type="entry name" value="MFS"/>
</dbReference>
<feature type="transmembrane region" description="Helical" evidence="1">
    <location>
        <begin position="182"/>
        <end position="202"/>
    </location>
</feature>
<proteinExistence type="predicted"/>
<feature type="transmembrane region" description="Helical" evidence="1">
    <location>
        <begin position="67"/>
        <end position="88"/>
    </location>
</feature>
<sequence length="323" mass="33205">MHSRLVALRCALGLAVIGSLVCGLAVSASGALHWTLFVGLFLLGGGTVSALLSRFTAADKITDPTHISTSISAVFLGSAIGSAVGPQIHGWITRLTDSPMPLVFLCSAMIFALGLVPLLQEKAPAPAGSSVRGDTGKTPLRWRPAYTAIFLIGIFSHATMVSLMAMAPLYTDKAFGPGSTGLVMTAHLLGMYVLGPVVSAAIRKLSFPVVACTGAIVFGLSYTCLIFSPGSFPIFVVGLFGVGFGWSIGMISASILAATIAETNARITLQGRLDMSINIAAGLSSITSGIAVARWGYPALAATNALVLLGVLGIAAALWQKRG</sequence>
<feature type="transmembrane region" description="Helical" evidence="1">
    <location>
        <begin position="37"/>
        <end position="55"/>
    </location>
</feature>
<evidence type="ECO:0000313" key="2">
    <source>
        <dbReference type="EMBL" id="KQB83122.1"/>
    </source>
</evidence>
<dbReference type="InterPro" id="IPR036259">
    <property type="entry name" value="MFS_trans_sf"/>
</dbReference>
<organism evidence="2 3">
    <name type="scientific">Corynebacterium oculi</name>
    <dbReference type="NCBI Taxonomy" id="1544416"/>
    <lineage>
        <taxon>Bacteria</taxon>
        <taxon>Bacillati</taxon>
        <taxon>Actinomycetota</taxon>
        <taxon>Actinomycetes</taxon>
        <taxon>Mycobacteriales</taxon>
        <taxon>Corynebacteriaceae</taxon>
        <taxon>Corynebacterium</taxon>
    </lineage>
</organism>
<dbReference type="SUPFAM" id="SSF103473">
    <property type="entry name" value="MFS general substrate transporter"/>
    <property type="match status" value="1"/>
</dbReference>
<evidence type="ECO:0000256" key="1">
    <source>
        <dbReference type="SAM" id="Phobius"/>
    </source>
</evidence>
<feature type="transmembrane region" description="Helical" evidence="1">
    <location>
        <begin position="145"/>
        <end position="170"/>
    </location>
</feature>
<reference evidence="2 3" key="1">
    <citation type="submission" date="2015-10" db="EMBL/GenBank/DDBJ databases">
        <title>Corynebacteirum lowii and Corynebacterium oculi species nova, derived from human clinical disease and and emended description of Corynebacterium mastiditis.</title>
        <authorList>
            <person name="Bernard K."/>
            <person name="Pacheco A.L."/>
            <person name="Mcdougall C."/>
            <person name="Burtx T."/>
            <person name="Weibe D."/>
            <person name="Tyler S."/>
            <person name="Olson A.B."/>
            <person name="Cnockaert M."/>
            <person name="Eguchi H."/>
            <person name="Kuwahara T."/>
            <person name="Nakayama-Imaohji H."/>
            <person name="Boudewijins M."/>
            <person name="Van Hoecke F."/>
            <person name="Bernier A.-M."/>
            <person name="Vandamme P."/>
        </authorList>
    </citation>
    <scope>NUCLEOTIDE SEQUENCE [LARGE SCALE GENOMIC DNA]</scope>
    <source>
        <strain evidence="2 3">NML 130210</strain>
    </source>
</reference>
<keyword evidence="1" id="KW-0812">Transmembrane</keyword>
<feature type="transmembrane region" description="Helical" evidence="1">
    <location>
        <begin position="100"/>
        <end position="119"/>
    </location>
</feature>
<dbReference type="PANTHER" id="PTHR23534:SF1">
    <property type="entry name" value="MAJOR FACILITATOR SUPERFAMILY PROTEIN"/>
    <property type="match status" value="1"/>
</dbReference>
<dbReference type="OrthoDB" id="9776171at2"/>
<feature type="transmembrane region" description="Helical" evidence="1">
    <location>
        <begin position="209"/>
        <end position="228"/>
    </location>
</feature>
<dbReference type="Proteomes" id="UP000050517">
    <property type="component" value="Unassembled WGS sequence"/>
</dbReference>
<dbReference type="STRING" id="1544416.Cocul_02094"/>
<dbReference type="RefSeq" id="WP_055123164.1">
    <property type="nucleotide sequence ID" value="NZ_LKST01000004.1"/>
</dbReference>
<keyword evidence="3" id="KW-1185">Reference proteome</keyword>
<dbReference type="GO" id="GO:0022857">
    <property type="term" value="F:transmembrane transporter activity"/>
    <property type="evidence" value="ECO:0007669"/>
    <property type="project" value="InterPro"/>
</dbReference>
<dbReference type="AlphaFoldDB" id="A0A0N8VZ76"/>
<feature type="transmembrane region" description="Helical" evidence="1">
    <location>
        <begin position="234"/>
        <end position="261"/>
    </location>
</feature>